<name>A0A1E5LDI6_9BACI</name>
<evidence type="ECO:0000313" key="6">
    <source>
        <dbReference type="Proteomes" id="UP000095209"/>
    </source>
</evidence>
<protein>
    <recommendedName>
        <fullName evidence="4">SLH domain-containing protein</fullName>
    </recommendedName>
</protein>
<accession>A0A1E5LDI6</accession>
<dbReference type="PANTHER" id="PTHR43308">
    <property type="entry name" value="OUTER MEMBRANE PROTEIN ALPHA-RELATED"/>
    <property type="match status" value="1"/>
</dbReference>
<dbReference type="InterPro" id="IPR032812">
    <property type="entry name" value="SbsA_Ig"/>
</dbReference>
<dbReference type="PROSITE" id="PS51272">
    <property type="entry name" value="SLH"/>
    <property type="match status" value="3"/>
</dbReference>
<dbReference type="Pfam" id="PF00395">
    <property type="entry name" value="SLH"/>
    <property type="match status" value="3"/>
</dbReference>
<dbReference type="Gene3D" id="2.60.40.1220">
    <property type="match status" value="2"/>
</dbReference>
<evidence type="ECO:0000256" key="3">
    <source>
        <dbReference type="SAM" id="SignalP"/>
    </source>
</evidence>
<gene>
    <name evidence="5" type="ORF">BFG57_02340</name>
</gene>
<evidence type="ECO:0000259" key="4">
    <source>
        <dbReference type="PROSITE" id="PS51272"/>
    </source>
</evidence>
<dbReference type="Proteomes" id="UP000095209">
    <property type="component" value="Unassembled WGS sequence"/>
</dbReference>
<comment type="caution">
    <text evidence="5">The sequence shown here is derived from an EMBL/GenBank/DDBJ whole genome shotgun (WGS) entry which is preliminary data.</text>
</comment>
<feature type="domain" description="SLH" evidence="4">
    <location>
        <begin position="30"/>
        <end position="93"/>
    </location>
</feature>
<feature type="compositionally biased region" description="Basic and acidic residues" evidence="2">
    <location>
        <begin position="1127"/>
        <end position="1197"/>
    </location>
</feature>
<dbReference type="PANTHER" id="PTHR43308:SF1">
    <property type="entry name" value="OUTER MEMBRANE PROTEIN ALPHA"/>
    <property type="match status" value="1"/>
</dbReference>
<dbReference type="InterPro" id="IPR001119">
    <property type="entry name" value="SLH_dom"/>
</dbReference>
<dbReference type="EMBL" id="MJEH01000033">
    <property type="protein sequence ID" value="OEH92132.1"/>
    <property type="molecule type" value="Genomic_DNA"/>
</dbReference>
<dbReference type="STRING" id="1305675.BFG57_02340"/>
<evidence type="ECO:0000256" key="2">
    <source>
        <dbReference type="SAM" id="MobiDB-lite"/>
    </source>
</evidence>
<feature type="signal peptide" evidence="3">
    <location>
        <begin position="1"/>
        <end position="31"/>
    </location>
</feature>
<keyword evidence="6" id="KW-1185">Reference proteome</keyword>
<dbReference type="InterPro" id="IPR014755">
    <property type="entry name" value="Cu-Rt/internalin_Ig-like"/>
</dbReference>
<feature type="domain" description="SLH" evidence="4">
    <location>
        <begin position="155"/>
        <end position="215"/>
    </location>
</feature>
<feature type="chain" id="PRO_5009180903" description="SLH domain-containing protein" evidence="3">
    <location>
        <begin position="32"/>
        <end position="1341"/>
    </location>
</feature>
<organism evidence="5 6">
    <name type="scientific">Bacillus solimangrovi</name>
    <dbReference type="NCBI Taxonomy" id="1305675"/>
    <lineage>
        <taxon>Bacteria</taxon>
        <taxon>Bacillati</taxon>
        <taxon>Bacillota</taxon>
        <taxon>Bacilli</taxon>
        <taxon>Bacillales</taxon>
        <taxon>Bacillaceae</taxon>
        <taxon>Bacillus</taxon>
    </lineage>
</organism>
<reference evidence="5 6" key="1">
    <citation type="submission" date="2016-08" db="EMBL/GenBank/DDBJ databases">
        <title>Genome of Bacillus solimangrovi GH2-4.</title>
        <authorList>
            <person name="Lim S."/>
            <person name="Kim B.-C."/>
        </authorList>
    </citation>
    <scope>NUCLEOTIDE SEQUENCE [LARGE SCALE GENOMIC DNA]</scope>
    <source>
        <strain evidence="5 6">GH2-4</strain>
    </source>
</reference>
<dbReference type="InterPro" id="IPR051465">
    <property type="entry name" value="Cell_Envelope_Struct_Comp"/>
</dbReference>
<dbReference type="OrthoDB" id="2867478at2"/>
<feature type="region of interest" description="Disordered" evidence="2">
    <location>
        <begin position="1113"/>
        <end position="1205"/>
    </location>
</feature>
<dbReference type="RefSeq" id="WP_069717673.1">
    <property type="nucleotide sequence ID" value="NZ_MJEH01000033.1"/>
</dbReference>
<proteinExistence type="predicted"/>
<keyword evidence="1 3" id="KW-0732">Signal</keyword>
<feature type="domain" description="SLH" evidence="4">
    <location>
        <begin position="94"/>
        <end position="154"/>
    </location>
</feature>
<evidence type="ECO:0000256" key="1">
    <source>
        <dbReference type="ARBA" id="ARBA00022729"/>
    </source>
</evidence>
<dbReference type="Pfam" id="PF13205">
    <property type="entry name" value="Big_5"/>
    <property type="match status" value="1"/>
</dbReference>
<sequence length="1341" mass="149110">MAYQPKSYRKFIAMTVTTAVVASAVAPTVSAAQFSDVKDNTWYTEAIEYLVDKEVISGYPGGTFKPNGSLTRAEAAKVMALTLGLDHEGAPDANFPDVKRGEWFAPYVSVLVNEGIISGFPDGTFKPHQTLTRAQMAKMMAVAYGIGEDSSVDLDFVDLGNSQWAKGYIGALVEADIVQGLDATHYGPTQEVTRAQAAQFVYKTEVVSDVLAPKLEVSKLRFKDSETLIVTLSEASEEKVTADNFRIYVDGKQTEVEVAEVDDLEVFLTIEDLDGEVGTIEVNGEELDFDFSELAVADVQTPNLRQIAVVFNQDVTGNEGVEDKDNYTLENSKGKDLENRDGKDAEVLKVTVLDGNIAILTLNDAMENQEEGRLIIDEAVLGEELEYDLEFSDSTVPEVEDVEVIGENAVKIIFSEAMDHTFSSNPKDPDFTDPEFDEDVFEVTSEDGDKTYRIKKVKAVDAGKEAIIEVGGKFKDGDELTVNIDNGLDDYAGFSLVKQSHDITVAEDDSPIEVVGFRNAFEDEVTLIFNKDIKEFDDEKEDKLLENFYHTNTKNRAKSVELDGNELTLYFDEDEELPDGTAYIYIDGEALTDYWGNENEQTIRYAVEVSVDEQAPRVDGDIDAIVDKLTVEFDEELDEDSAEDKDNYTILDEDGDELEDTEISSINLSSDETTVVIKLKGDDLSGAGKYTLVIDGVEDKQGNATDDLEQEFEVDVEDDLDLDKVINEEATLYVDREDDDETEFTILINFDRKMTVGESKYAIDNLSNYSVKYDRKAYTLDELDDKDAFDVAIDIINDEEVEIKITAEHDELKEKEEIWKGGIDFTILRVKDANGDLSEDAYANKELPDADIKGKLKIEDLELTETDKIVFKFNKRVDDWEDDNFVLKTKEGLLGQGDLDDYSYDIDLDDDDKTVTFTLDEDVASDATINKNPIILVVEERSKDNTVTAYGETLFSEDDYEEDAKLGKFIVDVEDKVAPTYDDEYYEDKNDKNNDGYEDEYKVEVDEEDNIYRITLGFTEDIKGEADKIATTLEIESDGDTVVFEEDVLIADEQYNIEVKDDMLIITIKDSNTSDVDIKFEENNKFTDKKDNKVLDFDVSIDLDEAKAFDYVVDEPGGGETTPGGADETKPSEVDETKPGEIDETKPSETDETKPSETDETKPSEVDGTKPSETDETKPSEVDGTKPSEIDETKPSEVDPTVSGGEAGVVVAQYNDKYFEGNNGGNEAGYKVEADEAESIYRITLGFTEDIKGEARDIAATLNIKSNGDTVGFVEGGLTADEQYNIEIEGDKLIITIKDSDTSDVLISFKENSELTDELANKVSSFELGINLKEAIIADTL</sequence>
<evidence type="ECO:0000313" key="5">
    <source>
        <dbReference type="EMBL" id="OEH92132.1"/>
    </source>
</evidence>